<reference evidence="1" key="2">
    <citation type="submission" date="2023-06" db="EMBL/GenBank/DDBJ databases">
        <authorList>
            <consortium name="Lawrence Berkeley National Laboratory"/>
            <person name="Haridas S."/>
            <person name="Hensen N."/>
            <person name="Bonometti L."/>
            <person name="Westerberg I."/>
            <person name="Brannstrom I.O."/>
            <person name="Guillou S."/>
            <person name="Cros-Aarteil S."/>
            <person name="Calhoun S."/>
            <person name="Kuo A."/>
            <person name="Mondo S."/>
            <person name="Pangilinan J."/>
            <person name="Riley R."/>
            <person name="Labutti K."/>
            <person name="Andreopoulos B."/>
            <person name="Lipzen A."/>
            <person name="Chen C."/>
            <person name="Yanf M."/>
            <person name="Daum C."/>
            <person name="Ng V."/>
            <person name="Clum A."/>
            <person name="Steindorff A."/>
            <person name="Ohm R."/>
            <person name="Martin F."/>
            <person name="Silar P."/>
            <person name="Natvig D."/>
            <person name="Lalanne C."/>
            <person name="Gautier V."/>
            <person name="Ament-Velasquez S.L."/>
            <person name="Kruys A."/>
            <person name="Hutchinson M.I."/>
            <person name="Powell A.J."/>
            <person name="Barry K."/>
            <person name="Miller A.N."/>
            <person name="Grigoriev I.V."/>
            <person name="Debuchy R."/>
            <person name="Gladieux P."/>
            <person name="Thoren M.H."/>
            <person name="Johannesson H."/>
        </authorList>
    </citation>
    <scope>NUCLEOTIDE SEQUENCE</scope>
    <source>
        <strain evidence="1">CBS 314.62</strain>
    </source>
</reference>
<protein>
    <submittedName>
        <fullName evidence="1">Uncharacterized protein</fullName>
    </submittedName>
</protein>
<sequence>MAAYSRFTAWNAGTFPDHVDAPERPGSPWYKKFGGWSDPLTQDWDPKVKHSAAAPTFPRLDPTYYAEDDEPLLENGPIQQPPNHELDRLFSSEKDQIRHNKGLRTWEATVLGQRLANGWSGGHKADDPDLGFMAELYGATVDEALWHPIWAKKQWFDFRVKIIDNVYFHEHEGLPGVGVGDWWSVDQPVIWRELRVAIELASRWMAYMADGPWLSSLRVPREERTEAKPGRQLFNATNLLLPHRDIDRVPYRLRTQPEAEPHEQKRVRREVWDAIAKWVAPRMVWTFFDEHSTKQPREWFIFSAINVSLLRPLINPESTLAERQSIRFHLANMLVHEAIHAINMVEVVLNSPKLPRVEPVTLSLSFFSDNYFTDARCHTANPREWSGPLDKVEHQGNCISPAAMAAGG</sequence>
<accession>A0AAE0X7U1</accession>
<organism evidence="1 2">
    <name type="scientific">Podospora appendiculata</name>
    <dbReference type="NCBI Taxonomy" id="314037"/>
    <lineage>
        <taxon>Eukaryota</taxon>
        <taxon>Fungi</taxon>
        <taxon>Dikarya</taxon>
        <taxon>Ascomycota</taxon>
        <taxon>Pezizomycotina</taxon>
        <taxon>Sordariomycetes</taxon>
        <taxon>Sordariomycetidae</taxon>
        <taxon>Sordariales</taxon>
        <taxon>Podosporaceae</taxon>
        <taxon>Podospora</taxon>
    </lineage>
</organism>
<gene>
    <name evidence="1" type="ORF">B0T22DRAFT_457188</name>
</gene>
<evidence type="ECO:0000313" key="1">
    <source>
        <dbReference type="EMBL" id="KAK3687427.1"/>
    </source>
</evidence>
<name>A0AAE0X7U1_9PEZI</name>
<evidence type="ECO:0000313" key="2">
    <source>
        <dbReference type="Proteomes" id="UP001270362"/>
    </source>
</evidence>
<keyword evidence="2" id="KW-1185">Reference proteome</keyword>
<reference evidence="1" key="1">
    <citation type="journal article" date="2023" name="Mol. Phylogenet. Evol.">
        <title>Genome-scale phylogeny and comparative genomics of the fungal order Sordariales.</title>
        <authorList>
            <person name="Hensen N."/>
            <person name="Bonometti L."/>
            <person name="Westerberg I."/>
            <person name="Brannstrom I.O."/>
            <person name="Guillou S."/>
            <person name="Cros-Aarteil S."/>
            <person name="Calhoun S."/>
            <person name="Haridas S."/>
            <person name="Kuo A."/>
            <person name="Mondo S."/>
            <person name="Pangilinan J."/>
            <person name="Riley R."/>
            <person name="LaButti K."/>
            <person name="Andreopoulos B."/>
            <person name="Lipzen A."/>
            <person name="Chen C."/>
            <person name="Yan M."/>
            <person name="Daum C."/>
            <person name="Ng V."/>
            <person name="Clum A."/>
            <person name="Steindorff A."/>
            <person name="Ohm R.A."/>
            <person name="Martin F."/>
            <person name="Silar P."/>
            <person name="Natvig D.O."/>
            <person name="Lalanne C."/>
            <person name="Gautier V."/>
            <person name="Ament-Velasquez S.L."/>
            <person name="Kruys A."/>
            <person name="Hutchinson M.I."/>
            <person name="Powell A.J."/>
            <person name="Barry K."/>
            <person name="Miller A.N."/>
            <person name="Grigoriev I.V."/>
            <person name="Debuchy R."/>
            <person name="Gladieux P."/>
            <person name="Hiltunen Thoren M."/>
            <person name="Johannesson H."/>
        </authorList>
    </citation>
    <scope>NUCLEOTIDE SEQUENCE</scope>
    <source>
        <strain evidence="1">CBS 314.62</strain>
    </source>
</reference>
<dbReference type="Proteomes" id="UP001270362">
    <property type="component" value="Unassembled WGS sequence"/>
</dbReference>
<dbReference type="AlphaFoldDB" id="A0AAE0X7U1"/>
<proteinExistence type="predicted"/>
<dbReference type="EMBL" id="JAULSO010000002">
    <property type="protein sequence ID" value="KAK3687427.1"/>
    <property type="molecule type" value="Genomic_DNA"/>
</dbReference>
<comment type="caution">
    <text evidence="1">The sequence shown here is derived from an EMBL/GenBank/DDBJ whole genome shotgun (WGS) entry which is preliminary data.</text>
</comment>